<dbReference type="Pfam" id="PF08386">
    <property type="entry name" value="Abhydrolase_4"/>
    <property type="match status" value="1"/>
</dbReference>
<evidence type="ECO:0000259" key="5">
    <source>
        <dbReference type="Pfam" id="PF08386"/>
    </source>
</evidence>
<comment type="caution">
    <text evidence="6">The sequence shown here is derived from an EMBL/GenBank/DDBJ whole genome shotgun (WGS) entry which is preliminary data.</text>
</comment>
<dbReference type="Gene3D" id="3.40.50.1820">
    <property type="entry name" value="alpha/beta hydrolase"/>
    <property type="match status" value="1"/>
</dbReference>
<keyword evidence="2" id="KW-0378">Hydrolase</keyword>
<evidence type="ECO:0000256" key="4">
    <source>
        <dbReference type="SAM" id="Phobius"/>
    </source>
</evidence>
<dbReference type="SUPFAM" id="SSF53474">
    <property type="entry name" value="alpha/beta-Hydrolases"/>
    <property type="match status" value="1"/>
</dbReference>
<evidence type="ECO:0000256" key="3">
    <source>
        <dbReference type="SAM" id="MobiDB-lite"/>
    </source>
</evidence>
<protein>
    <submittedName>
        <fullName evidence="6">TAP-like protein-domain-containing protein</fullName>
    </submittedName>
</protein>
<feature type="transmembrane region" description="Helical" evidence="4">
    <location>
        <begin position="26"/>
        <end position="47"/>
    </location>
</feature>
<dbReference type="PANTHER" id="PTHR43248:SF25">
    <property type="entry name" value="AB HYDROLASE-1 DOMAIN-CONTAINING PROTEIN-RELATED"/>
    <property type="match status" value="1"/>
</dbReference>
<keyword evidence="7" id="KW-1185">Reference proteome</keyword>
<evidence type="ECO:0000256" key="2">
    <source>
        <dbReference type="ARBA" id="ARBA00022801"/>
    </source>
</evidence>
<dbReference type="PANTHER" id="PTHR43248">
    <property type="entry name" value="2-SUCCINYL-6-HYDROXY-2,4-CYCLOHEXADIENE-1-CARBOXYLATE SYNTHASE"/>
    <property type="match status" value="1"/>
</dbReference>
<feature type="compositionally biased region" description="Acidic residues" evidence="3">
    <location>
        <begin position="592"/>
        <end position="612"/>
    </location>
</feature>
<feature type="region of interest" description="Disordered" evidence="3">
    <location>
        <begin position="592"/>
        <end position="613"/>
    </location>
</feature>
<feature type="domain" description="Peptidase S33 tripeptidyl aminopeptidase-like C-terminal" evidence="5">
    <location>
        <begin position="468"/>
        <end position="569"/>
    </location>
</feature>
<dbReference type="AlphaFoldDB" id="A0AA39XAT6"/>
<reference evidence="6" key="1">
    <citation type="submission" date="2023-06" db="EMBL/GenBank/DDBJ databases">
        <title>Genome-scale phylogeny and comparative genomics of the fungal order Sordariales.</title>
        <authorList>
            <consortium name="Lawrence Berkeley National Laboratory"/>
            <person name="Hensen N."/>
            <person name="Bonometti L."/>
            <person name="Westerberg I."/>
            <person name="Brannstrom I.O."/>
            <person name="Guillou S."/>
            <person name="Cros-Aarteil S."/>
            <person name="Calhoun S."/>
            <person name="Haridas S."/>
            <person name="Kuo A."/>
            <person name="Mondo S."/>
            <person name="Pangilinan J."/>
            <person name="Riley R."/>
            <person name="LaButti K."/>
            <person name="Andreopoulos B."/>
            <person name="Lipzen A."/>
            <person name="Chen C."/>
            <person name="Yanf M."/>
            <person name="Daum C."/>
            <person name="Ng V."/>
            <person name="Clum A."/>
            <person name="Steindorff A."/>
            <person name="Ohm R."/>
            <person name="Martin F."/>
            <person name="Silar P."/>
            <person name="Natvig D."/>
            <person name="Lalanne C."/>
            <person name="Gautier V."/>
            <person name="Ament-velasquez S.L."/>
            <person name="Kruys A."/>
            <person name="Hutchinson M.I."/>
            <person name="Powell A.J."/>
            <person name="Barry K."/>
            <person name="Miller A.N."/>
            <person name="Grigoriev I.V."/>
            <person name="Debuchy R."/>
            <person name="Gladieux P."/>
            <person name="Thoren M.H."/>
            <person name="Johannesson H."/>
        </authorList>
    </citation>
    <scope>NUCLEOTIDE SEQUENCE</scope>
    <source>
        <strain evidence="6">SMH3391-2</strain>
    </source>
</reference>
<evidence type="ECO:0000313" key="6">
    <source>
        <dbReference type="EMBL" id="KAK0630266.1"/>
    </source>
</evidence>
<dbReference type="EMBL" id="JAULSR010000002">
    <property type="protein sequence ID" value="KAK0630266.1"/>
    <property type="molecule type" value="Genomic_DNA"/>
</dbReference>
<dbReference type="GO" id="GO:0016787">
    <property type="term" value="F:hydrolase activity"/>
    <property type="evidence" value="ECO:0007669"/>
    <property type="project" value="UniProtKB-KW"/>
</dbReference>
<keyword evidence="4" id="KW-0472">Membrane</keyword>
<organism evidence="6 7">
    <name type="scientific">Bombardia bombarda</name>
    <dbReference type="NCBI Taxonomy" id="252184"/>
    <lineage>
        <taxon>Eukaryota</taxon>
        <taxon>Fungi</taxon>
        <taxon>Dikarya</taxon>
        <taxon>Ascomycota</taxon>
        <taxon>Pezizomycotina</taxon>
        <taxon>Sordariomycetes</taxon>
        <taxon>Sordariomycetidae</taxon>
        <taxon>Sordariales</taxon>
        <taxon>Lasiosphaeriaceae</taxon>
        <taxon>Bombardia</taxon>
    </lineage>
</organism>
<keyword evidence="4" id="KW-1133">Transmembrane helix</keyword>
<dbReference type="Proteomes" id="UP001174934">
    <property type="component" value="Unassembled WGS sequence"/>
</dbReference>
<dbReference type="InterPro" id="IPR013595">
    <property type="entry name" value="Pept_S33_TAP-like_C"/>
</dbReference>
<proteinExistence type="inferred from homology"/>
<sequence length="637" mass="69213">MGSKSRSSSPLGLVAYREQGPSVRRLRSSVSLAAILVAAVLLLLLSLRSDGFGGVGLLPASWWQQSWQWNSSGDDNRNGNGFKWTDITPSRSLKWTSCYEGSYDCARLDVPMDWQDPSPDEGKRVVLAIIRLRAKTKTGLGKNASDSNYRGPVFFNPGGPGGSGIWSLRDHGHQLQTIVGDNHDIISFDPRGIGASVPRIECWGSAQDRLFWDLQDVGVADAHPGVLHDAFARAAAFSRVCEQNMEASGILRHSSTTYHARDMLEILHQMGEEKLKYWGNVDYKEWYYGSYINFLHDTDMVMDAFYEFCHQAGPLRCLFHAATPQAVKERLDALLARIRITPVLIAPAADGDGGGPAMPELVTYSKVKRMISTALYQPIFRFRRVAAVLAGLERGDGGPYYDYTSRGVGPDPATFCSAETVPPTIPTALAEGTDDAFPAIMCTDAQPLNETVGEFEKYADRLTSISEAAGAVQIAFRLSCVGRSVRPKWRFDGPFEANTSFPILFVANVADNVTPLVSATNNSAGFPGSVVLVQNSYGHTSLSAASTCTALHIRAYFQDGTLPAAGTVCEPDTTPFEAAFLLDDAGGCAVGGDDDDNDYNDDDSSMDGDADTLGELTDAVHRLSREANWALRFRPSS</sequence>
<accession>A0AA39XAT6</accession>
<name>A0AA39XAT6_9PEZI</name>
<evidence type="ECO:0000256" key="1">
    <source>
        <dbReference type="ARBA" id="ARBA00010088"/>
    </source>
</evidence>
<gene>
    <name evidence="6" type="ORF">B0T17DRAFT_615946</name>
</gene>
<keyword evidence="4" id="KW-0812">Transmembrane</keyword>
<evidence type="ECO:0000313" key="7">
    <source>
        <dbReference type="Proteomes" id="UP001174934"/>
    </source>
</evidence>
<comment type="similarity">
    <text evidence="1">Belongs to the peptidase S33 family.</text>
</comment>
<dbReference type="InterPro" id="IPR029058">
    <property type="entry name" value="AB_hydrolase_fold"/>
</dbReference>
<dbReference type="InterPro" id="IPR051601">
    <property type="entry name" value="Serine_prot/Carboxylest_S33"/>
</dbReference>